<evidence type="ECO:0000313" key="3">
    <source>
        <dbReference type="EMBL" id="CRK47294.1"/>
    </source>
</evidence>
<dbReference type="InterPro" id="IPR001214">
    <property type="entry name" value="SET_dom"/>
</dbReference>
<dbReference type="CDD" id="cd20071">
    <property type="entry name" value="SET_SMYD"/>
    <property type="match status" value="1"/>
</dbReference>
<reference evidence="4" key="1">
    <citation type="submission" date="2015-05" db="EMBL/GenBank/DDBJ databases">
        <authorList>
            <person name="Fogelqvist Johan"/>
        </authorList>
    </citation>
    <scope>NUCLEOTIDE SEQUENCE [LARGE SCALE GENOMIC DNA]</scope>
</reference>
<dbReference type="PANTHER" id="PTHR47332">
    <property type="entry name" value="SET DOMAIN-CONTAINING PROTEIN 5"/>
    <property type="match status" value="1"/>
</dbReference>
<dbReference type="Proteomes" id="UP000045706">
    <property type="component" value="Unassembled WGS sequence"/>
</dbReference>
<dbReference type="SUPFAM" id="SSF82199">
    <property type="entry name" value="SET domain"/>
    <property type="match status" value="1"/>
</dbReference>
<name>A0A0G4NLK4_VERLO</name>
<feature type="compositionally biased region" description="Polar residues" evidence="1">
    <location>
        <begin position="581"/>
        <end position="591"/>
    </location>
</feature>
<feature type="compositionally biased region" description="Basic residues" evidence="1">
    <location>
        <begin position="594"/>
        <end position="605"/>
    </location>
</feature>
<dbReference type="Pfam" id="PF17111">
    <property type="entry name" value="PigL_N"/>
    <property type="match status" value="1"/>
</dbReference>
<feature type="domain" description="SET" evidence="2">
    <location>
        <begin position="793"/>
        <end position="939"/>
    </location>
</feature>
<dbReference type="EMBL" id="CVQI01036384">
    <property type="protein sequence ID" value="CRK47294.1"/>
    <property type="molecule type" value="Genomic_DNA"/>
</dbReference>
<dbReference type="InterPro" id="IPR046341">
    <property type="entry name" value="SET_dom_sf"/>
</dbReference>
<dbReference type="PROSITE" id="PS50280">
    <property type="entry name" value="SET"/>
    <property type="match status" value="1"/>
</dbReference>
<gene>
    <name evidence="3" type="ORF">BN1723_007471</name>
</gene>
<dbReference type="PANTHER" id="PTHR47332:SF4">
    <property type="entry name" value="SET DOMAIN-CONTAINING PROTEIN 5"/>
    <property type="match status" value="1"/>
</dbReference>
<evidence type="ECO:0000256" key="1">
    <source>
        <dbReference type="SAM" id="MobiDB-lite"/>
    </source>
</evidence>
<sequence>PVAPVPNFKMAVATLSRVPQHRRELRKGRLSHKPDMGPAVPSRWMTFFLGLPEPVRDCLFQHLDYTTSCNLAMVCRFFADSVQPWKADVEDKVAAVFQAERYFAQHFPGTGHDREDPKAESQGNFGCFLCHRVRGPEHFDSEQPATAIMHQIGLRPDVIARSRRTYRGCAPDKCVQHDAVAGGARGDRALWLCSCRSSLIHAAGDFTRDADRRLVVAKPSRRVHLRRFCVECGVQTNLHRTGDQLTTKTGRELWVCSFESAHPNSGGREAETSTFTVDLKGSGWDSQCLSRRHAGLGEMFIIPLLARGCCLTKRSGSAAWVLGVSRDTIGRSTARRHDPSLLANEMWWKPRDFAFSSCDPACVSPTFEPLRGTLPCRLQRPRRNGMAEPIGAISGVAGLIIFATNLSVGISRRIDAVRGLPRTLQALSADLKGFVSVLGTLQGYLDHEDTKQGVLHPGTVDELADVLEDCIRVFTELNQQLNRDLNGSGEASVDPKMSAWRRLRLSFRDKDFEELRAKLAARKLTLTVAVSVANFINTSSHVGMTWQMQSDLQVMKAEVSAVLQRLETMEASASLPAVAGTASTAPGSQGLSLMRRRSGSHKRTSRANSRQVSLHRVRQERKSEANLALQKRPSSVAEDPAKSLPYTILILLITQGKAFTMDLYSMQKAQRETGQPKLVSASIDALLHPFSSTTHTNRQINEMVGTQNTFQHATATIRRGRAPQLKAWPSEATLKRAAPLLFDCESSGLSLLNHPSSDTDEEESEEEKGGILLAGLPRHTANIKPGQPLFSNEFFEIRKSPLGGMGAFAVQDLSPGDMILTERAIVRSTDVDRDLIRNFTNLSPSDQGLVLDLAMHKPSRIAHDDSLHTRLKAIFTTNYFACTTKAPGHGLFLVALRFNHACRPRMNVNYGFDRERDALVFTVAGGRVQAGTELTINYGKDAASLRAVYGFECACGGECKISRQRQDAREWGIDLQ</sequence>
<dbReference type="InterPro" id="IPR031348">
    <property type="entry name" value="PigL_N"/>
</dbReference>
<dbReference type="Pfam" id="PF00856">
    <property type="entry name" value="SET"/>
    <property type="match status" value="1"/>
</dbReference>
<protein>
    <recommendedName>
        <fullName evidence="2">SET domain-containing protein</fullName>
    </recommendedName>
</protein>
<dbReference type="Gene3D" id="2.170.270.10">
    <property type="entry name" value="SET domain"/>
    <property type="match status" value="1"/>
</dbReference>
<feature type="region of interest" description="Disordered" evidence="1">
    <location>
        <begin position="574"/>
        <end position="638"/>
    </location>
</feature>
<dbReference type="AlphaFoldDB" id="A0A0G4NLK4"/>
<accession>A0A0G4NLK4</accession>
<evidence type="ECO:0000313" key="4">
    <source>
        <dbReference type="Proteomes" id="UP000045706"/>
    </source>
</evidence>
<dbReference type="SMART" id="SM00317">
    <property type="entry name" value="SET"/>
    <property type="match status" value="1"/>
</dbReference>
<feature type="non-terminal residue" evidence="3">
    <location>
        <position position="1"/>
    </location>
</feature>
<evidence type="ECO:0000259" key="2">
    <source>
        <dbReference type="PROSITE" id="PS50280"/>
    </source>
</evidence>
<proteinExistence type="predicted"/>
<organism evidence="3 4">
    <name type="scientific">Verticillium longisporum</name>
    <name type="common">Verticillium dahliae var. longisporum</name>
    <dbReference type="NCBI Taxonomy" id="100787"/>
    <lineage>
        <taxon>Eukaryota</taxon>
        <taxon>Fungi</taxon>
        <taxon>Dikarya</taxon>
        <taxon>Ascomycota</taxon>
        <taxon>Pezizomycotina</taxon>
        <taxon>Sordariomycetes</taxon>
        <taxon>Hypocreomycetidae</taxon>
        <taxon>Glomerellales</taxon>
        <taxon>Plectosphaerellaceae</taxon>
        <taxon>Verticillium</taxon>
    </lineage>
</organism>
<dbReference type="InterPro" id="IPR053185">
    <property type="entry name" value="SET_domain_protein"/>
</dbReference>